<keyword evidence="1" id="KW-0812">Transmembrane</keyword>
<reference evidence="2" key="4">
    <citation type="submission" date="2025-09" db="UniProtKB">
        <authorList>
            <consortium name="Ensembl"/>
        </authorList>
    </citation>
    <scope>IDENTIFICATION</scope>
</reference>
<keyword evidence="3" id="KW-1185">Reference proteome</keyword>
<keyword evidence="1" id="KW-0472">Membrane</keyword>
<feature type="transmembrane region" description="Helical" evidence="1">
    <location>
        <begin position="6"/>
        <end position="26"/>
    </location>
</feature>
<keyword evidence="1" id="KW-1133">Transmembrane helix</keyword>
<evidence type="ECO:0000313" key="3">
    <source>
        <dbReference type="Proteomes" id="UP000008144"/>
    </source>
</evidence>
<accession>H2Y1U9</accession>
<reference evidence="3" key="1">
    <citation type="journal article" date="2002" name="Science">
        <title>The draft genome of Ciona intestinalis: insights into chordate and vertebrate origins.</title>
        <authorList>
            <person name="Dehal P."/>
            <person name="Satou Y."/>
            <person name="Campbell R.K."/>
            <person name="Chapman J."/>
            <person name="Degnan B."/>
            <person name="De Tomaso A."/>
            <person name="Davidson B."/>
            <person name="Di Gregorio A."/>
            <person name="Gelpke M."/>
            <person name="Goodstein D.M."/>
            <person name="Harafuji N."/>
            <person name="Hastings K.E."/>
            <person name="Ho I."/>
            <person name="Hotta K."/>
            <person name="Huang W."/>
            <person name="Kawashima T."/>
            <person name="Lemaire P."/>
            <person name="Martinez D."/>
            <person name="Meinertzhagen I.A."/>
            <person name="Necula S."/>
            <person name="Nonaka M."/>
            <person name="Putnam N."/>
            <person name="Rash S."/>
            <person name="Saiga H."/>
            <person name="Satake M."/>
            <person name="Terry A."/>
            <person name="Yamada L."/>
            <person name="Wang H.G."/>
            <person name="Awazu S."/>
            <person name="Azumi K."/>
            <person name="Boore J."/>
            <person name="Branno M."/>
            <person name="Chin-Bow S."/>
            <person name="DeSantis R."/>
            <person name="Doyle S."/>
            <person name="Francino P."/>
            <person name="Keys D.N."/>
            <person name="Haga S."/>
            <person name="Hayashi H."/>
            <person name="Hino K."/>
            <person name="Imai K.S."/>
            <person name="Inaba K."/>
            <person name="Kano S."/>
            <person name="Kobayashi K."/>
            <person name="Kobayashi M."/>
            <person name="Lee B.I."/>
            <person name="Makabe K.W."/>
            <person name="Manohar C."/>
            <person name="Matassi G."/>
            <person name="Medina M."/>
            <person name="Mochizuki Y."/>
            <person name="Mount S."/>
            <person name="Morishita T."/>
            <person name="Miura S."/>
            <person name="Nakayama A."/>
            <person name="Nishizaka S."/>
            <person name="Nomoto H."/>
            <person name="Ohta F."/>
            <person name="Oishi K."/>
            <person name="Rigoutsos I."/>
            <person name="Sano M."/>
            <person name="Sasaki A."/>
            <person name="Sasakura Y."/>
            <person name="Shoguchi E."/>
            <person name="Shin-i T."/>
            <person name="Spagnuolo A."/>
            <person name="Stainier D."/>
            <person name="Suzuki M.M."/>
            <person name="Tassy O."/>
            <person name="Takatori N."/>
            <person name="Tokuoka M."/>
            <person name="Yagi K."/>
            <person name="Yoshizaki F."/>
            <person name="Wada S."/>
            <person name="Zhang C."/>
            <person name="Hyatt P.D."/>
            <person name="Larimer F."/>
            <person name="Detter C."/>
            <person name="Doggett N."/>
            <person name="Glavina T."/>
            <person name="Hawkins T."/>
            <person name="Richardson P."/>
            <person name="Lucas S."/>
            <person name="Kohara Y."/>
            <person name="Levine M."/>
            <person name="Satoh N."/>
            <person name="Rokhsar D.S."/>
        </authorList>
    </citation>
    <scope>NUCLEOTIDE SEQUENCE [LARGE SCALE GENOMIC DNA]</scope>
</reference>
<dbReference type="InParanoid" id="H2Y1U9"/>
<organism evidence="2 3">
    <name type="scientific">Ciona intestinalis</name>
    <name type="common">Transparent sea squirt</name>
    <name type="synonym">Ascidia intestinalis</name>
    <dbReference type="NCBI Taxonomy" id="7719"/>
    <lineage>
        <taxon>Eukaryota</taxon>
        <taxon>Metazoa</taxon>
        <taxon>Chordata</taxon>
        <taxon>Tunicata</taxon>
        <taxon>Ascidiacea</taxon>
        <taxon>Phlebobranchia</taxon>
        <taxon>Cionidae</taxon>
        <taxon>Ciona</taxon>
    </lineage>
</organism>
<reference evidence="2" key="2">
    <citation type="journal article" date="2008" name="Genome Biol.">
        <title>Improved genome assembly and evidence-based global gene model set for the chordate Ciona intestinalis: new insight into intron and operon populations.</title>
        <authorList>
            <person name="Satou Y."/>
            <person name="Mineta K."/>
            <person name="Ogasawara M."/>
            <person name="Sasakura Y."/>
            <person name="Shoguchi E."/>
            <person name="Ueno K."/>
            <person name="Yamada L."/>
            <person name="Matsumoto J."/>
            <person name="Wasserscheid J."/>
            <person name="Dewar K."/>
            <person name="Wiley G.B."/>
            <person name="Macmil S.L."/>
            <person name="Roe B.A."/>
            <person name="Zeller R.W."/>
            <person name="Hastings K.E."/>
            <person name="Lemaire P."/>
            <person name="Lindquist E."/>
            <person name="Endo T."/>
            <person name="Hotta K."/>
            <person name="Inaba K."/>
        </authorList>
    </citation>
    <scope>NUCLEOTIDE SEQUENCE [LARGE SCALE GENOMIC DNA]</scope>
    <source>
        <strain evidence="2">wild type</strain>
    </source>
</reference>
<dbReference type="Ensembl" id="ENSCINT00000032808.1">
    <property type="protein sequence ID" value="ENSCINP00000035884.1"/>
    <property type="gene ID" value="ENSCING00000021022.1"/>
</dbReference>
<reference evidence="2" key="3">
    <citation type="submission" date="2025-08" db="UniProtKB">
        <authorList>
            <consortium name="Ensembl"/>
        </authorList>
    </citation>
    <scope>IDENTIFICATION</scope>
</reference>
<dbReference type="Proteomes" id="UP000008144">
    <property type="component" value="Chromosome 6"/>
</dbReference>
<dbReference type="EMBL" id="EAAA01002302">
    <property type="status" value="NOT_ANNOTATED_CDS"/>
    <property type="molecule type" value="Genomic_DNA"/>
</dbReference>
<evidence type="ECO:0000256" key="1">
    <source>
        <dbReference type="SAM" id="Phobius"/>
    </source>
</evidence>
<dbReference type="HOGENOM" id="CLU_3350795_0_0_1"/>
<proteinExistence type="predicted"/>
<dbReference type="AlphaFoldDB" id="H2Y1U9"/>
<evidence type="ECO:0000313" key="2">
    <source>
        <dbReference type="Ensembl" id="ENSCINP00000035884.1"/>
    </source>
</evidence>
<sequence length="37" mass="4435">MSTSAVHYIYTAILYFSFIFSISDLVHKKDLKHFYFT</sequence>
<name>H2Y1U9_CIOIN</name>
<protein>
    <submittedName>
        <fullName evidence="2">Uncharacterized protein</fullName>
    </submittedName>
</protein>